<feature type="domain" description="HMA" evidence="3">
    <location>
        <begin position="601"/>
        <end position="669"/>
    </location>
</feature>
<evidence type="ECO:0000256" key="2">
    <source>
        <dbReference type="SAM" id="MobiDB-lite"/>
    </source>
</evidence>
<feature type="region of interest" description="Disordered" evidence="2">
    <location>
        <begin position="833"/>
        <end position="857"/>
    </location>
</feature>
<accession>A0ABC8L6G9</accession>
<dbReference type="InterPro" id="IPR036163">
    <property type="entry name" value="HMA_dom_sf"/>
</dbReference>
<dbReference type="Proteomes" id="UP001642260">
    <property type="component" value="Unassembled WGS sequence"/>
</dbReference>
<evidence type="ECO:0000313" key="5">
    <source>
        <dbReference type="Proteomes" id="UP001642260"/>
    </source>
</evidence>
<reference evidence="4 5" key="1">
    <citation type="submission" date="2022-03" db="EMBL/GenBank/DDBJ databases">
        <authorList>
            <person name="Macdonald S."/>
            <person name="Ahmed S."/>
            <person name="Newling K."/>
        </authorList>
    </citation>
    <scope>NUCLEOTIDE SEQUENCE [LARGE SCALE GENOMIC DNA]</scope>
</reference>
<dbReference type="Pfam" id="PF18791">
    <property type="entry name" value="Transp_inhibit"/>
    <property type="match status" value="1"/>
</dbReference>
<organism evidence="4 5">
    <name type="scientific">Eruca vesicaria subsp. sativa</name>
    <name type="common">Garden rocket</name>
    <name type="synonym">Eruca sativa</name>
    <dbReference type="NCBI Taxonomy" id="29727"/>
    <lineage>
        <taxon>Eukaryota</taxon>
        <taxon>Viridiplantae</taxon>
        <taxon>Streptophyta</taxon>
        <taxon>Embryophyta</taxon>
        <taxon>Tracheophyta</taxon>
        <taxon>Spermatophyta</taxon>
        <taxon>Magnoliopsida</taxon>
        <taxon>eudicotyledons</taxon>
        <taxon>Gunneridae</taxon>
        <taxon>Pentapetalae</taxon>
        <taxon>rosids</taxon>
        <taxon>malvids</taxon>
        <taxon>Brassicales</taxon>
        <taxon>Brassicaceae</taxon>
        <taxon>Brassiceae</taxon>
        <taxon>Eruca</taxon>
    </lineage>
</organism>
<dbReference type="EMBL" id="CAKOAT010464042">
    <property type="protein sequence ID" value="CAH8376544.1"/>
    <property type="molecule type" value="Genomic_DNA"/>
</dbReference>
<name>A0ABC8L6G9_ERUVS</name>
<dbReference type="PANTHER" id="PTHR16134">
    <property type="entry name" value="F-BOX/TPR REPEAT PROTEIN POF3"/>
    <property type="match status" value="1"/>
</dbReference>
<dbReference type="Pfam" id="PF18511">
    <property type="entry name" value="F-box_5"/>
    <property type="match status" value="1"/>
</dbReference>
<dbReference type="Gene3D" id="3.80.10.10">
    <property type="entry name" value="Ribonuclease Inhibitor"/>
    <property type="match status" value="1"/>
</dbReference>
<dbReference type="CDD" id="cd00371">
    <property type="entry name" value="HMA"/>
    <property type="match status" value="1"/>
</dbReference>
<gene>
    <name evidence="4" type="ORF">ERUC_LOCUS32416</name>
</gene>
<dbReference type="InterPro" id="IPR041567">
    <property type="entry name" value="COI1_F-box"/>
</dbReference>
<dbReference type="SUPFAM" id="SSF55008">
    <property type="entry name" value="HMA, heavy metal-associated domain"/>
    <property type="match status" value="1"/>
</dbReference>
<dbReference type="InterPro" id="IPR006553">
    <property type="entry name" value="Leu-rich_rpt_Cys-con_subtyp"/>
</dbReference>
<dbReference type="Pfam" id="PF00403">
    <property type="entry name" value="HMA"/>
    <property type="match status" value="1"/>
</dbReference>
<dbReference type="InterPro" id="IPR041101">
    <property type="entry name" value="Transp_inhibit"/>
</dbReference>
<dbReference type="FunFam" id="3.80.10.10:FF:000124">
    <property type="entry name" value="Coronatine-insensitive protein 1"/>
    <property type="match status" value="1"/>
</dbReference>
<dbReference type="Gene3D" id="1.20.1280.50">
    <property type="match status" value="1"/>
</dbReference>
<dbReference type="PANTHER" id="PTHR16134:SF103">
    <property type="entry name" value="GENOME ASSEMBLY, CHROMOSOME: A04"/>
    <property type="match status" value="1"/>
</dbReference>
<dbReference type="InterPro" id="IPR006121">
    <property type="entry name" value="HMA_dom"/>
</dbReference>
<dbReference type="InterPro" id="IPR032675">
    <property type="entry name" value="LRR_dom_sf"/>
</dbReference>
<protein>
    <recommendedName>
        <fullName evidence="3">HMA domain-containing protein</fullName>
    </recommendedName>
</protein>
<dbReference type="GO" id="GO:0009734">
    <property type="term" value="P:auxin-activated signaling pathway"/>
    <property type="evidence" value="ECO:0007669"/>
    <property type="project" value="UniProtKB-KW"/>
</dbReference>
<feature type="compositionally biased region" description="Acidic residues" evidence="2">
    <location>
        <begin position="679"/>
        <end position="699"/>
    </location>
</feature>
<evidence type="ECO:0000313" key="4">
    <source>
        <dbReference type="EMBL" id="CAH8376544.1"/>
    </source>
</evidence>
<evidence type="ECO:0000256" key="1">
    <source>
        <dbReference type="ARBA" id="ARBA00023294"/>
    </source>
</evidence>
<evidence type="ECO:0000259" key="3">
    <source>
        <dbReference type="PROSITE" id="PS50846"/>
    </source>
</evidence>
<comment type="caution">
    <text evidence="4">The sequence shown here is derived from an EMBL/GenBank/DDBJ whole genome shotgun (WGS) entry which is preliminary data.</text>
</comment>
<dbReference type="AlphaFoldDB" id="A0ABC8L6G9"/>
<dbReference type="Gene3D" id="3.30.70.100">
    <property type="match status" value="1"/>
</dbReference>
<dbReference type="SMART" id="SM00367">
    <property type="entry name" value="LRR_CC"/>
    <property type="match status" value="5"/>
</dbReference>
<feature type="compositionally biased region" description="Polar residues" evidence="2">
    <location>
        <begin position="715"/>
        <end position="724"/>
    </location>
</feature>
<feature type="region of interest" description="Disordered" evidence="2">
    <location>
        <begin position="673"/>
        <end position="726"/>
    </location>
</feature>
<feature type="compositionally biased region" description="Polar residues" evidence="2">
    <location>
        <begin position="847"/>
        <end position="857"/>
    </location>
</feature>
<keyword evidence="1" id="KW-0927">Auxin signaling pathway</keyword>
<dbReference type="SUPFAM" id="SSF52047">
    <property type="entry name" value="RNI-like"/>
    <property type="match status" value="2"/>
</dbReference>
<dbReference type="PROSITE" id="PS50846">
    <property type="entry name" value="HMA_2"/>
    <property type="match status" value="1"/>
</dbReference>
<keyword evidence="5" id="KW-1185">Reference proteome</keyword>
<sequence>MDDPVTKKLKSTPGTVDDVISILMPYVTDPKDRASASLVNPLWFKADSETREHVTIAFCYASSPHRLSRRFPNLRSLKLKGKPRAAMFNLVPENWGGFATPWVNEIALSLRRIRSVHFRRMIVSDLDLDVLARARGDELEVLKLDKCSGFSTDGILSVVKHCRKIKTLLMDESSIFEKDGKWLHELALHNTSLEVLNFYMTELTILSRQDLAMIARNCHRSLVSVKVGELEMLDLVGFFNAAVNLEEFFSGALNENVGDPDKYTNLTFPPKLCRLGLSYLGANQMPIVFPFAAQIRKLDLLYAFLGTDDHCKLIQKCPNLEVLETRRNVIGDKGLEALAQYCKRLKRLRIEREEYEQGMEDEGGLVTQRGLIALAQSCHELKYLAVYVTDITNESLETVGTHLKNLIDFRLVLLHQKKKITDLPLDNGVRSLLMGCKKLRRFALYLRQGGLTDVGLRYIGEYSQNVRWMRLGYVGETDQGLMEFARGCPKQLQKLEMKGCCFSERGIAAALMKLRSLRYLWVQVYGALVTGQDVRVMSRPYWNIELIPDRKIPQVDWMGEVRDVEQPAHILAYYSLAGQRTDCPPTVMSPEGAMMMFDDANQACVLKVDLNSCSGCPNNAKAKLLSLSGVTAVEYNEEEGLMTITGDVDPMTLVQKLTKCKKKAELVSVNYMPDVDLTSSDEEDEEDEDEDEDEDDTCSDDTCSNPDPRPMERASQVNTRPTNTIKKKEGMLRKYLMLGCLRRKPKVVEPFPLAKRMFGSTRFGNGTFDHGNARRPPPPTLNPLLQYQMMMQQGQPQFQMNGSVPPMHMNMIQQQQSQNTPYHWQIDPQYKAMFPQPQPLKPDPKMSANSGLHYSGK</sequence>
<proteinExistence type="predicted"/>